<feature type="compositionally biased region" description="Polar residues" evidence="1">
    <location>
        <begin position="63"/>
        <end position="75"/>
    </location>
</feature>
<organism evidence="3 4">
    <name type="scientific">Exophiala sideris</name>
    <dbReference type="NCBI Taxonomy" id="1016849"/>
    <lineage>
        <taxon>Eukaryota</taxon>
        <taxon>Fungi</taxon>
        <taxon>Dikarya</taxon>
        <taxon>Ascomycota</taxon>
        <taxon>Pezizomycotina</taxon>
        <taxon>Eurotiomycetes</taxon>
        <taxon>Chaetothyriomycetidae</taxon>
        <taxon>Chaetothyriales</taxon>
        <taxon>Herpotrichiellaceae</taxon>
        <taxon>Exophiala</taxon>
    </lineage>
</organism>
<dbReference type="InterPro" id="IPR003034">
    <property type="entry name" value="SAP_dom"/>
</dbReference>
<evidence type="ECO:0000256" key="1">
    <source>
        <dbReference type="SAM" id="MobiDB-lite"/>
    </source>
</evidence>
<accession>A0A0D1Y7Q0</accession>
<dbReference type="STRING" id="1016849.A0A0D1Y7Q0"/>
<dbReference type="PANTHER" id="PTHR47031:SF3">
    <property type="entry name" value="SAP DOMAIN-CONTAINING PROTEIN"/>
    <property type="match status" value="1"/>
</dbReference>
<feature type="region of interest" description="Disordered" evidence="1">
    <location>
        <begin position="620"/>
        <end position="656"/>
    </location>
</feature>
<feature type="compositionally biased region" description="Basic and acidic residues" evidence="1">
    <location>
        <begin position="512"/>
        <end position="532"/>
    </location>
</feature>
<evidence type="ECO:0000259" key="2">
    <source>
        <dbReference type="Pfam" id="PF02037"/>
    </source>
</evidence>
<dbReference type="AlphaFoldDB" id="A0A0D1Y7Q0"/>
<dbReference type="EMBL" id="KN846954">
    <property type="protein sequence ID" value="KIV76874.1"/>
    <property type="molecule type" value="Genomic_DNA"/>
</dbReference>
<feature type="compositionally biased region" description="Basic and acidic residues" evidence="1">
    <location>
        <begin position="138"/>
        <end position="148"/>
    </location>
</feature>
<feature type="domain" description="SAP" evidence="2">
    <location>
        <begin position="5"/>
        <end position="40"/>
    </location>
</feature>
<sequence length="656" mass="71769">MTDWAKLKVADLKEECKARGIPLTGLKLKQQYIDKLEEHETGDTAQQTLTDTGPVHEVELKSAQAQANGHSGGTHNETKDSNVEDVEHDDADKETEVSGTQQEVGEAEDVSTNNTADGVEDTEGNSSAKDAAQEDESAELRKQAEETHIAPQHADAAEPSVQSAVASDVLLEPESNNIEEKVEATRQEPAAITDQVPQVGDSAVSASEQQDAPQLAQAVNTNTPSQVTPSDVEDQKKRRKRSATPAPTSEEVARKKARLSSAADDSKAEEIRAIDEMKAATQVAKEIRNESDEAIVEGINEQGSPITEPLVKSDDVMSRDVDHPQPEPPRRSTEPADERDVPPAIHPATSSLYIRNFKRPLHIPSLRSHIVSLAKSPSSADDADPITVLYLDSIRTHAFLSFNSVAAASRVRTAMHDTRFPDEAMREPLFIDYIPDDKVQTWIDKETGGGFGRGGGGRRYEVIYEQGDDGVEAVFQEIDSSKPRLPVEPSRSSRMSVDAPKAAGLAPGVYPDRVELIPRGPRRDEHQQDRGRAPPTGPKNPGTNNNSGRGFKALDELFKSTTTKPKLYYKPVSEADAAERLDMFRNLRPGYAEMGRSGDQGMKRYSFERYKDREEWVDNGPEFGHGKLGQDRFAGVRGRGGYRGRGGDSWRGGSGR</sequence>
<dbReference type="CDD" id="cd12432">
    <property type="entry name" value="RRM_ACINU"/>
    <property type="match status" value="1"/>
</dbReference>
<protein>
    <recommendedName>
        <fullName evidence="2">SAP domain-containing protein</fullName>
    </recommendedName>
</protein>
<reference evidence="3 4" key="1">
    <citation type="submission" date="2015-01" db="EMBL/GenBank/DDBJ databases">
        <title>The Genome Sequence of Exophiala sideris CBS121828.</title>
        <authorList>
            <consortium name="The Broad Institute Genomics Platform"/>
            <person name="Cuomo C."/>
            <person name="de Hoog S."/>
            <person name="Gorbushina A."/>
            <person name="Stielow B."/>
            <person name="Teixiera M."/>
            <person name="Abouelleil A."/>
            <person name="Chapman S.B."/>
            <person name="Priest M."/>
            <person name="Young S.K."/>
            <person name="Wortman J."/>
            <person name="Nusbaum C."/>
            <person name="Birren B."/>
        </authorList>
    </citation>
    <scope>NUCLEOTIDE SEQUENCE [LARGE SCALE GENOMIC DNA]</scope>
    <source>
        <strain evidence="3 4">CBS 121828</strain>
    </source>
</reference>
<gene>
    <name evidence="3" type="ORF">PV11_08725</name>
</gene>
<dbReference type="InterPro" id="IPR034257">
    <property type="entry name" value="Acinus_RRM"/>
</dbReference>
<feature type="region of interest" description="Disordered" evidence="1">
    <location>
        <begin position="39"/>
        <end position="269"/>
    </location>
</feature>
<evidence type="ECO:0000313" key="3">
    <source>
        <dbReference type="EMBL" id="KIV76874.1"/>
    </source>
</evidence>
<dbReference type="InterPro" id="IPR032552">
    <property type="entry name" value="RSB_motif"/>
</dbReference>
<feature type="region of interest" description="Disordered" evidence="1">
    <location>
        <begin position="282"/>
        <end position="345"/>
    </location>
</feature>
<dbReference type="HOGENOM" id="CLU_016396_0_0_1"/>
<dbReference type="Gene3D" id="1.10.720.30">
    <property type="entry name" value="SAP domain"/>
    <property type="match status" value="1"/>
</dbReference>
<feature type="region of interest" description="Disordered" evidence="1">
    <location>
        <begin position="477"/>
        <end position="551"/>
    </location>
</feature>
<feature type="compositionally biased region" description="Polar residues" evidence="1">
    <location>
        <begin position="204"/>
        <end position="229"/>
    </location>
</feature>
<evidence type="ECO:0000313" key="4">
    <source>
        <dbReference type="Proteomes" id="UP000053599"/>
    </source>
</evidence>
<dbReference type="Pfam" id="PF16294">
    <property type="entry name" value="RSB_motif"/>
    <property type="match status" value="1"/>
</dbReference>
<dbReference type="PANTHER" id="PTHR47031">
    <property type="entry name" value="SAP DNA-BINDING DOMAIN-CONTAINING PROTEIN"/>
    <property type="match status" value="1"/>
</dbReference>
<dbReference type="OrthoDB" id="5348404at2759"/>
<feature type="compositionally biased region" description="Basic and acidic residues" evidence="1">
    <location>
        <begin position="311"/>
        <end position="341"/>
    </location>
</feature>
<dbReference type="SUPFAM" id="SSF68906">
    <property type="entry name" value="SAP domain"/>
    <property type="match status" value="1"/>
</dbReference>
<dbReference type="Proteomes" id="UP000053599">
    <property type="component" value="Unassembled WGS sequence"/>
</dbReference>
<proteinExistence type="predicted"/>
<dbReference type="InterPro" id="IPR036361">
    <property type="entry name" value="SAP_dom_sf"/>
</dbReference>
<feature type="compositionally biased region" description="Gly residues" evidence="1">
    <location>
        <begin position="637"/>
        <end position="656"/>
    </location>
</feature>
<name>A0A0D1Y7Q0_9EURO</name>
<dbReference type="Pfam" id="PF02037">
    <property type="entry name" value="SAP"/>
    <property type="match status" value="1"/>
</dbReference>